<evidence type="ECO:0000313" key="3">
    <source>
        <dbReference type="Proteomes" id="UP000887116"/>
    </source>
</evidence>
<feature type="region of interest" description="Disordered" evidence="1">
    <location>
        <begin position="1"/>
        <end position="77"/>
    </location>
</feature>
<sequence length="117" mass="12531">MVPERIITDPLPPLPPLPTPPIIPEIKQIRKEEDKPKETPVSNIPILPKQNFPSSNVMGNLPTSFPRIGGGGYPRDRRSAQMLTISSDSGENKAADAVLSNTSVQPSVATKVGNLGL</sequence>
<evidence type="ECO:0000313" key="2">
    <source>
        <dbReference type="EMBL" id="GFQ78077.1"/>
    </source>
</evidence>
<dbReference type="EMBL" id="BMAO01021880">
    <property type="protein sequence ID" value="GFQ78077.1"/>
    <property type="molecule type" value="Genomic_DNA"/>
</dbReference>
<keyword evidence="3" id="KW-1185">Reference proteome</keyword>
<feature type="compositionally biased region" description="Pro residues" evidence="1">
    <location>
        <begin position="10"/>
        <end position="23"/>
    </location>
</feature>
<feature type="compositionally biased region" description="Polar residues" evidence="1">
    <location>
        <begin position="51"/>
        <end position="63"/>
    </location>
</feature>
<dbReference type="AlphaFoldDB" id="A0A8X6HNN0"/>
<dbReference type="OrthoDB" id="207081at2759"/>
<reference evidence="2" key="1">
    <citation type="submission" date="2020-07" db="EMBL/GenBank/DDBJ databases">
        <title>Multicomponent nature underlies the extraordinary mechanical properties of spider dragline silk.</title>
        <authorList>
            <person name="Kono N."/>
            <person name="Nakamura H."/>
            <person name="Mori M."/>
            <person name="Yoshida Y."/>
            <person name="Ohtoshi R."/>
            <person name="Malay A.D."/>
            <person name="Moran D.A.P."/>
            <person name="Tomita M."/>
            <person name="Numata K."/>
            <person name="Arakawa K."/>
        </authorList>
    </citation>
    <scope>NUCLEOTIDE SEQUENCE</scope>
</reference>
<feature type="compositionally biased region" description="Basic and acidic residues" evidence="1">
    <location>
        <begin position="27"/>
        <end position="38"/>
    </location>
</feature>
<accession>A0A8X6HNN0</accession>
<evidence type="ECO:0000256" key="1">
    <source>
        <dbReference type="SAM" id="MobiDB-lite"/>
    </source>
</evidence>
<dbReference type="Proteomes" id="UP000887116">
    <property type="component" value="Unassembled WGS sequence"/>
</dbReference>
<protein>
    <submittedName>
        <fullName evidence="2">Type IV secretion system protein VirB10</fullName>
    </submittedName>
</protein>
<organism evidence="2 3">
    <name type="scientific">Trichonephila clavata</name>
    <name type="common">Joro spider</name>
    <name type="synonym">Nephila clavata</name>
    <dbReference type="NCBI Taxonomy" id="2740835"/>
    <lineage>
        <taxon>Eukaryota</taxon>
        <taxon>Metazoa</taxon>
        <taxon>Ecdysozoa</taxon>
        <taxon>Arthropoda</taxon>
        <taxon>Chelicerata</taxon>
        <taxon>Arachnida</taxon>
        <taxon>Araneae</taxon>
        <taxon>Araneomorphae</taxon>
        <taxon>Entelegynae</taxon>
        <taxon>Araneoidea</taxon>
        <taxon>Nephilidae</taxon>
        <taxon>Trichonephila</taxon>
    </lineage>
</organism>
<gene>
    <name evidence="2" type="primary">WUni_006640</name>
    <name evidence="2" type="ORF">TNCT_484891</name>
</gene>
<name>A0A8X6HNN0_TRICU</name>
<proteinExistence type="predicted"/>
<comment type="caution">
    <text evidence="2">The sequence shown here is derived from an EMBL/GenBank/DDBJ whole genome shotgun (WGS) entry which is preliminary data.</text>
</comment>